<dbReference type="AlphaFoldDB" id="A0A0E9VZ16"/>
<evidence type="ECO:0000313" key="1">
    <source>
        <dbReference type="EMBL" id="JAH83291.1"/>
    </source>
</evidence>
<organism evidence="1">
    <name type="scientific">Anguilla anguilla</name>
    <name type="common">European freshwater eel</name>
    <name type="synonym">Muraena anguilla</name>
    <dbReference type="NCBI Taxonomy" id="7936"/>
    <lineage>
        <taxon>Eukaryota</taxon>
        <taxon>Metazoa</taxon>
        <taxon>Chordata</taxon>
        <taxon>Craniata</taxon>
        <taxon>Vertebrata</taxon>
        <taxon>Euteleostomi</taxon>
        <taxon>Actinopterygii</taxon>
        <taxon>Neopterygii</taxon>
        <taxon>Teleostei</taxon>
        <taxon>Anguilliformes</taxon>
        <taxon>Anguillidae</taxon>
        <taxon>Anguilla</taxon>
    </lineage>
</organism>
<reference evidence="1" key="1">
    <citation type="submission" date="2014-11" db="EMBL/GenBank/DDBJ databases">
        <authorList>
            <person name="Amaro Gonzalez C."/>
        </authorList>
    </citation>
    <scope>NUCLEOTIDE SEQUENCE</scope>
</reference>
<name>A0A0E9VZ16_ANGAN</name>
<protein>
    <submittedName>
        <fullName evidence="1">Uncharacterized protein</fullName>
    </submittedName>
</protein>
<reference evidence="1" key="2">
    <citation type="journal article" date="2015" name="Fish Shellfish Immunol.">
        <title>Early steps in the European eel (Anguilla anguilla)-Vibrio vulnificus interaction in the gills: Role of the RtxA13 toxin.</title>
        <authorList>
            <person name="Callol A."/>
            <person name="Pajuelo D."/>
            <person name="Ebbesson L."/>
            <person name="Teles M."/>
            <person name="MacKenzie S."/>
            <person name="Amaro C."/>
        </authorList>
    </citation>
    <scope>NUCLEOTIDE SEQUENCE</scope>
</reference>
<sequence length="30" mass="3541">MAHLVILFRGKLDKQPQSNLVRHHELSFIL</sequence>
<proteinExistence type="predicted"/>
<accession>A0A0E9VZ16</accession>
<dbReference type="EMBL" id="GBXM01025286">
    <property type="protein sequence ID" value="JAH83291.1"/>
    <property type="molecule type" value="Transcribed_RNA"/>
</dbReference>